<sequence length="613" mass="65505">MSTQTPAEYLRIPEQLRVFEAASTTQQPSILGEWGEFSQASAYERDHEVAHIALPAPTGGATAELAVTLPPADIIASSVRRGGNADWWRIAAPAEQRELRVMLDTDQQGGAHPALFDTAGGVIPMRRATAKEAEDRGMAMPLYLAVLEPNQSYNLRIEEPLRPIIIVWDTSGSTGPYKPAMQRALRDIALQADPDRDLIGFLPFGGSFLGEGLLGAPELLIRRLGMIAQSGNSSNSEGALIQASDMLADQDGVRGIILITDAATGQDAPLWEMLTKVRPRIGALAIPSTGAFGPNPDRERDLMENWGRVNGGFYQYISTQADFTEGFARAVDKMRGPKPYEMRVTLGPVVAQPDGQLRVIETLAERDAAAPPNSSLLILIDTSGSMLQRIDGQRRYQIAQTALSQLVKSAEARGIAIGLRQFGVAPDACDSALLAPISLYALEDMAGILNKILPQNNARTPIAAALAMAGNDLANAQGAPRIVILTDGEETCDGDPKQAILDLAEQGIAVRIDIVGFAIDDPALSDTFADWAAAGQGQYVNVSDLASLERALLDASQTQYRAIAVDGFTVSGTVSGDAVALPAGRYTLMIDGRDGETTIDIEPQTELLIDLTK</sequence>
<dbReference type="Proteomes" id="UP000070371">
    <property type="component" value="Chromosome"/>
</dbReference>
<dbReference type="Gene3D" id="3.40.50.410">
    <property type="entry name" value="von Willebrand factor, type A domain"/>
    <property type="match status" value="2"/>
</dbReference>
<dbReference type="EMBL" id="CP014327">
    <property type="protein sequence ID" value="AML53366.1"/>
    <property type="molecule type" value="Genomic_DNA"/>
</dbReference>
<dbReference type="KEGG" id="hat:RC74_20795"/>
<evidence type="ECO:0000259" key="1">
    <source>
        <dbReference type="PROSITE" id="PS50234"/>
    </source>
</evidence>
<dbReference type="InterPro" id="IPR002035">
    <property type="entry name" value="VWF_A"/>
</dbReference>
<dbReference type="PROSITE" id="PS50234">
    <property type="entry name" value="VWFA"/>
    <property type="match status" value="1"/>
</dbReference>
<gene>
    <name evidence="2" type="ORF">RC74_20795</name>
</gene>
<dbReference type="STRING" id="1579316.RC74_20795"/>
<dbReference type="CDD" id="cd00198">
    <property type="entry name" value="vWFA"/>
    <property type="match status" value="1"/>
</dbReference>
<evidence type="ECO:0000313" key="3">
    <source>
        <dbReference type="Proteomes" id="UP000070371"/>
    </source>
</evidence>
<protein>
    <recommendedName>
        <fullName evidence="1">VWFA domain-containing protein</fullName>
    </recommendedName>
</protein>
<dbReference type="SUPFAM" id="SSF53300">
    <property type="entry name" value="vWA-like"/>
    <property type="match status" value="2"/>
</dbReference>
<name>A0A126V672_9RHOB</name>
<organism evidence="2 3">
    <name type="scientific">Falsihalocynthiibacter arcticus</name>
    <dbReference type="NCBI Taxonomy" id="1579316"/>
    <lineage>
        <taxon>Bacteria</taxon>
        <taxon>Pseudomonadati</taxon>
        <taxon>Pseudomonadota</taxon>
        <taxon>Alphaproteobacteria</taxon>
        <taxon>Rhodobacterales</taxon>
        <taxon>Roseobacteraceae</taxon>
        <taxon>Falsihalocynthiibacter</taxon>
    </lineage>
</organism>
<accession>A0A126V672</accession>
<proteinExistence type="predicted"/>
<evidence type="ECO:0000313" key="2">
    <source>
        <dbReference type="EMBL" id="AML53366.1"/>
    </source>
</evidence>
<keyword evidence="3" id="KW-1185">Reference proteome</keyword>
<dbReference type="AlphaFoldDB" id="A0A126V672"/>
<feature type="domain" description="VWFA" evidence="1">
    <location>
        <begin position="375"/>
        <end position="556"/>
    </location>
</feature>
<dbReference type="InterPro" id="IPR036465">
    <property type="entry name" value="vWFA_dom_sf"/>
</dbReference>
<dbReference type="SMART" id="SM00327">
    <property type="entry name" value="VWA"/>
    <property type="match status" value="1"/>
</dbReference>
<dbReference type="Pfam" id="PF13519">
    <property type="entry name" value="VWA_2"/>
    <property type="match status" value="1"/>
</dbReference>
<reference evidence="2 3" key="1">
    <citation type="submission" date="2016-02" db="EMBL/GenBank/DDBJ databases">
        <title>Complete genome sequence of Halocynthiibacter arcticus PAMC 20958t from arctic marine sediment.</title>
        <authorList>
            <person name="Lee Y.M."/>
            <person name="Baek K."/>
            <person name="Lee H.K."/>
            <person name="Shin S.C."/>
        </authorList>
    </citation>
    <scope>NUCLEOTIDE SEQUENCE [LARGE SCALE GENOMIC DNA]</scope>
    <source>
        <strain evidence="2">PAMC 20958</strain>
    </source>
</reference>